<dbReference type="Gene3D" id="1.20.1560.10">
    <property type="entry name" value="ABC transporter type 1, transmembrane domain"/>
    <property type="match status" value="1"/>
</dbReference>
<keyword evidence="3" id="KW-0547">Nucleotide-binding</keyword>
<dbReference type="SUPFAM" id="SSF52540">
    <property type="entry name" value="P-loop containing nucleoside triphosphate hydrolases"/>
    <property type="match status" value="1"/>
</dbReference>
<feature type="transmembrane region" description="Helical" evidence="7">
    <location>
        <begin position="28"/>
        <end position="49"/>
    </location>
</feature>
<name>A0ABP9SNC5_9ACTN</name>
<dbReference type="RefSeq" id="WP_345637471.1">
    <property type="nucleotide sequence ID" value="NZ_BAABJQ010000033.1"/>
</dbReference>
<feature type="transmembrane region" description="Helical" evidence="7">
    <location>
        <begin position="138"/>
        <end position="163"/>
    </location>
</feature>
<feature type="domain" description="ABC transporter" evidence="8">
    <location>
        <begin position="343"/>
        <end position="574"/>
    </location>
</feature>
<evidence type="ECO:0000259" key="9">
    <source>
        <dbReference type="PROSITE" id="PS50929"/>
    </source>
</evidence>
<dbReference type="SUPFAM" id="SSF90123">
    <property type="entry name" value="ABC transporter transmembrane region"/>
    <property type="match status" value="1"/>
</dbReference>
<accession>A0ABP9SNC5</accession>
<sequence>MTAPLPVAPPAEVRRAARRDIARERGTFVVMMLLNVLAAGVGLAGPWLLGVIVDTVKASPHAVLGTVDRLGATIVAVTIAHLVLSRYALYVGARFGERTAARVRERFLERSLALPARVAERSDLGDLLARGTTDINSVAGTLSSAAPTVLINGVQALLLIAAVLIIDPLLGVCGLGCLAVITAVLRWYLRRARPAYLALGAASSVVAEVLSTTAGGARTIEALGLQRLRAEATERAIAASRGAQLHALSLRTVLYPTLDISYTLPLVGVLILGAVLYAHGLTTLGTVIAAALYLRQLASPIDNIMIWIEQLQIAGASYARVEGLATVPTEQPHSTAEPTGDRIEVTGAHYSYGHGDVLRGIDLSVRAGERLAIVGPSGAGKSTLGRLLAGVDGPHTGTVTVGRVPIGHLAPDRLRRQVVLVTQEHHVFHDSLRDNLRLAHPGATDAQLRAALATVGARWADELPDGLDTVIGGAHQLGGAEAQQVALARVILADPHTVILDEATALLDATTARGTERALAAVLDGRTVIAIAHRLQTAHDADRVVVMDAGLITELGRHEDLIALGGTYARLWRSWHDGGR</sequence>
<dbReference type="PANTHER" id="PTHR43394:SF1">
    <property type="entry name" value="ATP-BINDING CASSETTE SUB-FAMILY B MEMBER 10, MITOCHONDRIAL"/>
    <property type="match status" value="1"/>
</dbReference>
<dbReference type="PROSITE" id="PS50929">
    <property type="entry name" value="ABC_TM1F"/>
    <property type="match status" value="1"/>
</dbReference>
<evidence type="ECO:0000256" key="3">
    <source>
        <dbReference type="ARBA" id="ARBA00022741"/>
    </source>
</evidence>
<evidence type="ECO:0000256" key="1">
    <source>
        <dbReference type="ARBA" id="ARBA00004651"/>
    </source>
</evidence>
<feature type="transmembrane region" description="Helical" evidence="7">
    <location>
        <begin position="169"/>
        <end position="189"/>
    </location>
</feature>
<dbReference type="InterPro" id="IPR027417">
    <property type="entry name" value="P-loop_NTPase"/>
</dbReference>
<dbReference type="Pfam" id="PF00005">
    <property type="entry name" value="ABC_tran"/>
    <property type="match status" value="1"/>
</dbReference>
<keyword evidence="11" id="KW-1185">Reference proteome</keyword>
<evidence type="ECO:0000259" key="8">
    <source>
        <dbReference type="PROSITE" id="PS50893"/>
    </source>
</evidence>
<dbReference type="CDD" id="cd07346">
    <property type="entry name" value="ABC_6TM_exporters"/>
    <property type="match status" value="1"/>
</dbReference>
<dbReference type="InterPro" id="IPR011527">
    <property type="entry name" value="ABC1_TM_dom"/>
</dbReference>
<evidence type="ECO:0000313" key="10">
    <source>
        <dbReference type="EMBL" id="GAA5198553.1"/>
    </source>
</evidence>
<feature type="transmembrane region" description="Helical" evidence="7">
    <location>
        <begin position="266"/>
        <end position="294"/>
    </location>
</feature>
<keyword evidence="6 7" id="KW-0472">Membrane</keyword>
<proteinExistence type="predicted"/>
<dbReference type="PROSITE" id="PS50893">
    <property type="entry name" value="ABC_TRANSPORTER_2"/>
    <property type="match status" value="1"/>
</dbReference>
<dbReference type="SMART" id="SM00382">
    <property type="entry name" value="AAA"/>
    <property type="match status" value="1"/>
</dbReference>
<reference evidence="11" key="1">
    <citation type="journal article" date="2019" name="Int. J. Syst. Evol. Microbiol.">
        <title>The Global Catalogue of Microorganisms (GCM) 10K type strain sequencing project: providing services to taxonomists for standard genome sequencing and annotation.</title>
        <authorList>
            <consortium name="The Broad Institute Genomics Platform"/>
            <consortium name="The Broad Institute Genome Sequencing Center for Infectious Disease"/>
            <person name="Wu L."/>
            <person name="Ma J."/>
        </authorList>
    </citation>
    <scope>NUCLEOTIDE SEQUENCE [LARGE SCALE GENOMIC DNA]</scope>
    <source>
        <strain evidence="11">JCM 18304</strain>
    </source>
</reference>
<gene>
    <name evidence="10" type="ORF">GCM10023322_72200</name>
</gene>
<comment type="caution">
    <text evidence="10">The sequence shown here is derived from an EMBL/GenBank/DDBJ whole genome shotgun (WGS) entry which is preliminary data.</text>
</comment>
<feature type="transmembrane region" description="Helical" evidence="7">
    <location>
        <begin position="69"/>
        <end position="89"/>
    </location>
</feature>
<keyword evidence="5 7" id="KW-1133">Transmembrane helix</keyword>
<dbReference type="PANTHER" id="PTHR43394">
    <property type="entry name" value="ATP-DEPENDENT PERMEASE MDL1, MITOCHONDRIAL"/>
    <property type="match status" value="1"/>
</dbReference>
<evidence type="ECO:0000256" key="7">
    <source>
        <dbReference type="SAM" id="Phobius"/>
    </source>
</evidence>
<evidence type="ECO:0000256" key="6">
    <source>
        <dbReference type="ARBA" id="ARBA00023136"/>
    </source>
</evidence>
<dbReference type="InterPro" id="IPR003439">
    <property type="entry name" value="ABC_transporter-like_ATP-bd"/>
</dbReference>
<dbReference type="InterPro" id="IPR003593">
    <property type="entry name" value="AAA+_ATPase"/>
</dbReference>
<protein>
    <submittedName>
        <fullName evidence="10">ABC transporter ATP-binding protein</fullName>
    </submittedName>
</protein>
<dbReference type="InterPro" id="IPR039421">
    <property type="entry name" value="Type_1_exporter"/>
</dbReference>
<dbReference type="InterPro" id="IPR036640">
    <property type="entry name" value="ABC1_TM_sf"/>
</dbReference>
<evidence type="ECO:0000256" key="2">
    <source>
        <dbReference type="ARBA" id="ARBA00022692"/>
    </source>
</evidence>
<comment type="subcellular location">
    <subcellularLocation>
        <location evidence="1">Cell membrane</location>
        <topology evidence="1">Multi-pass membrane protein</topology>
    </subcellularLocation>
</comment>
<evidence type="ECO:0000256" key="5">
    <source>
        <dbReference type="ARBA" id="ARBA00022989"/>
    </source>
</evidence>
<dbReference type="GO" id="GO:0005524">
    <property type="term" value="F:ATP binding"/>
    <property type="evidence" value="ECO:0007669"/>
    <property type="project" value="UniProtKB-KW"/>
</dbReference>
<evidence type="ECO:0000313" key="11">
    <source>
        <dbReference type="Proteomes" id="UP001501570"/>
    </source>
</evidence>
<organism evidence="10 11">
    <name type="scientific">Rugosimonospora acidiphila</name>
    <dbReference type="NCBI Taxonomy" id="556531"/>
    <lineage>
        <taxon>Bacteria</taxon>
        <taxon>Bacillati</taxon>
        <taxon>Actinomycetota</taxon>
        <taxon>Actinomycetes</taxon>
        <taxon>Micromonosporales</taxon>
        <taxon>Micromonosporaceae</taxon>
        <taxon>Rugosimonospora</taxon>
    </lineage>
</organism>
<dbReference type="Proteomes" id="UP001501570">
    <property type="component" value="Unassembled WGS sequence"/>
</dbReference>
<dbReference type="EMBL" id="BAABJQ010000033">
    <property type="protein sequence ID" value="GAA5198553.1"/>
    <property type="molecule type" value="Genomic_DNA"/>
</dbReference>
<dbReference type="Pfam" id="PF00664">
    <property type="entry name" value="ABC_membrane"/>
    <property type="match status" value="1"/>
</dbReference>
<keyword evidence="2 7" id="KW-0812">Transmembrane</keyword>
<keyword evidence="4 10" id="KW-0067">ATP-binding</keyword>
<evidence type="ECO:0000256" key="4">
    <source>
        <dbReference type="ARBA" id="ARBA00022840"/>
    </source>
</evidence>
<feature type="domain" description="ABC transmembrane type-1" evidence="9">
    <location>
        <begin position="29"/>
        <end position="312"/>
    </location>
</feature>
<dbReference type="Gene3D" id="3.40.50.300">
    <property type="entry name" value="P-loop containing nucleotide triphosphate hydrolases"/>
    <property type="match status" value="1"/>
</dbReference>